<dbReference type="InterPro" id="IPR029705">
    <property type="entry name" value="VPS35L"/>
</dbReference>
<accession>A0AA86SRV3</accession>
<dbReference type="Gramene" id="rna-AYBTSS11_LOCUS23428">
    <property type="protein sequence ID" value="CAJ1971427.1"/>
    <property type="gene ID" value="gene-AYBTSS11_LOCUS23428"/>
</dbReference>
<keyword evidence="4" id="KW-0967">Endosome</keyword>
<dbReference type="PANTHER" id="PTHR13673:SF0">
    <property type="entry name" value="VPS35 ENDOSOMAL PROTEIN-SORTING FACTOR-LIKE"/>
    <property type="match status" value="1"/>
</dbReference>
<evidence type="ECO:0000256" key="6">
    <source>
        <dbReference type="SAM" id="MobiDB-lite"/>
    </source>
</evidence>
<evidence type="ECO:0000256" key="5">
    <source>
        <dbReference type="ARBA" id="ARBA00022927"/>
    </source>
</evidence>
<keyword evidence="5" id="KW-0653">Protein transport</keyword>
<dbReference type="GO" id="GO:0015031">
    <property type="term" value="P:protein transport"/>
    <property type="evidence" value="ECO:0007669"/>
    <property type="project" value="UniProtKB-KW"/>
</dbReference>
<keyword evidence="3" id="KW-0813">Transport</keyword>
<dbReference type="EMBL" id="OY731405">
    <property type="protein sequence ID" value="CAJ1971427.1"/>
    <property type="molecule type" value="Genomic_DNA"/>
</dbReference>
<evidence type="ECO:0000256" key="1">
    <source>
        <dbReference type="ARBA" id="ARBA00004177"/>
    </source>
</evidence>
<dbReference type="GO" id="GO:0005768">
    <property type="term" value="C:endosome"/>
    <property type="evidence" value="ECO:0007669"/>
    <property type="project" value="UniProtKB-SubCell"/>
</dbReference>
<dbReference type="PANTHER" id="PTHR13673">
    <property type="entry name" value="ESOPHAGEAL CANCER ASSOCIATED PROTEIN"/>
    <property type="match status" value="1"/>
</dbReference>
<proteinExistence type="inferred from homology"/>
<dbReference type="GO" id="GO:0032456">
    <property type="term" value="P:endocytic recycling"/>
    <property type="evidence" value="ECO:0007669"/>
    <property type="project" value="InterPro"/>
</dbReference>
<feature type="region of interest" description="Disordered" evidence="6">
    <location>
        <begin position="23"/>
        <end position="78"/>
    </location>
</feature>
<protein>
    <submittedName>
        <fullName evidence="7">Uncharacterized protein</fullName>
    </submittedName>
</protein>
<feature type="compositionally biased region" description="Basic and acidic residues" evidence="6">
    <location>
        <begin position="65"/>
        <end position="78"/>
    </location>
</feature>
<evidence type="ECO:0000256" key="4">
    <source>
        <dbReference type="ARBA" id="ARBA00022753"/>
    </source>
</evidence>
<comment type="similarity">
    <text evidence="2">Belongs to the VPS35L family.</text>
</comment>
<organism evidence="7 8">
    <name type="scientific">Sphenostylis stenocarpa</name>
    <dbReference type="NCBI Taxonomy" id="92480"/>
    <lineage>
        <taxon>Eukaryota</taxon>
        <taxon>Viridiplantae</taxon>
        <taxon>Streptophyta</taxon>
        <taxon>Embryophyta</taxon>
        <taxon>Tracheophyta</taxon>
        <taxon>Spermatophyta</taxon>
        <taxon>Magnoliopsida</taxon>
        <taxon>eudicotyledons</taxon>
        <taxon>Gunneridae</taxon>
        <taxon>Pentapetalae</taxon>
        <taxon>rosids</taxon>
        <taxon>fabids</taxon>
        <taxon>Fabales</taxon>
        <taxon>Fabaceae</taxon>
        <taxon>Papilionoideae</taxon>
        <taxon>50 kb inversion clade</taxon>
        <taxon>NPAAA clade</taxon>
        <taxon>indigoferoid/millettioid clade</taxon>
        <taxon>Phaseoleae</taxon>
        <taxon>Sphenostylis</taxon>
    </lineage>
</organism>
<sequence length="128" mass="14396">MEFRRRNYSAELEFHALPRVHAASHPLSASPPPPPLAQVDVVDRGNNDFFDPLRGNDNDANAAPPDHDNLNEAADHQPTKEWTSFRRLLMQRFPVSKMVSVSTMVIVVHIESMSFGETGDVLISFERS</sequence>
<gene>
    <name evidence="7" type="ORF">AYBTSS11_LOCUS23428</name>
</gene>
<dbReference type="Proteomes" id="UP001189624">
    <property type="component" value="Chromosome 8"/>
</dbReference>
<comment type="subcellular location">
    <subcellularLocation>
        <location evidence="1">Endosome</location>
    </subcellularLocation>
</comment>
<evidence type="ECO:0000313" key="7">
    <source>
        <dbReference type="EMBL" id="CAJ1971427.1"/>
    </source>
</evidence>
<dbReference type="AlphaFoldDB" id="A0AA86SRV3"/>
<keyword evidence="8" id="KW-1185">Reference proteome</keyword>
<name>A0AA86SRV3_9FABA</name>
<evidence type="ECO:0000256" key="2">
    <source>
        <dbReference type="ARBA" id="ARBA00010704"/>
    </source>
</evidence>
<evidence type="ECO:0000313" key="8">
    <source>
        <dbReference type="Proteomes" id="UP001189624"/>
    </source>
</evidence>
<reference evidence="7" key="1">
    <citation type="submission" date="2023-10" db="EMBL/GenBank/DDBJ databases">
        <authorList>
            <person name="Domelevo Entfellner J.-B."/>
        </authorList>
    </citation>
    <scope>NUCLEOTIDE SEQUENCE</scope>
</reference>
<evidence type="ECO:0000256" key="3">
    <source>
        <dbReference type="ARBA" id="ARBA00022448"/>
    </source>
</evidence>